<dbReference type="RefSeq" id="WP_322534402.1">
    <property type="nucleotide sequence ID" value="NZ_CP140152.1"/>
</dbReference>
<dbReference type="SUPFAM" id="SSF56349">
    <property type="entry name" value="DNA breaking-rejoining enzymes"/>
    <property type="match status" value="1"/>
</dbReference>
<dbReference type="InterPro" id="IPR010998">
    <property type="entry name" value="Integrase_recombinase_N"/>
</dbReference>
<dbReference type="Proteomes" id="UP001326110">
    <property type="component" value="Chromosome"/>
</dbReference>
<gene>
    <name evidence="7" type="ORF">SR858_03515</name>
</gene>
<evidence type="ECO:0000256" key="1">
    <source>
        <dbReference type="ARBA" id="ARBA00022908"/>
    </source>
</evidence>
<dbReference type="Pfam" id="PF00589">
    <property type="entry name" value="Phage_integrase"/>
    <property type="match status" value="1"/>
</dbReference>
<keyword evidence="1" id="KW-0229">DNA integration</keyword>
<keyword evidence="3" id="KW-0233">DNA recombination</keyword>
<dbReference type="InterPro" id="IPR044068">
    <property type="entry name" value="CB"/>
</dbReference>
<reference evidence="7 8" key="1">
    <citation type="submission" date="2023-11" db="EMBL/GenBank/DDBJ databases">
        <title>MicrobeMod: A computational toolkit for identifying prokaryotic methylation and restriction-modification with nanopore sequencing.</title>
        <authorList>
            <person name="Crits-Christoph A."/>
            <person name="Kang S.C."/>
            <person name="Lee H."/>
            <person name="Ostrov N."/>
        </authorList>
    </citation>
    <scope>NUCLEOTIDE SEQUENCE [LARGE SCALE GENOMIC DNA]</scope>
    <source>
        <strain evidence="7 8">ATCC 25935</strain>
    </source>
</reference>
<name>A0ABZ0Y1B1_9BURK</name>
<dbReference type="InterPro" id="IPR013762">
    <property type="entry name" value="Integrase-like_cat_sf"/>
</dbReference>
<feature type="domain" description="Tyr recombinase" evidence="5">
    <location>
        <begin position="126"/>
        <end position="325"/>
    </location>
</feature>
<keyword evidence="8" id="KW-1185">Reference proteome</keyword>
<dbReference type="PROSITE" id="PS51898">
    <property type="entry name" value="TYR_RECOMBINASE"/>
    <property type="match status" value="1"/>
</dbReference>
<evidence type="ECO:0000313" key="7">
    <source>
        <dbReference type="EMBL" id="WQH05419.1"/>
    </source>
</evidence>
<evidence type="ECO:0000313" key="8">
    <source>
        <dbReference type="Proteomes" id="UP001326110"/>
    </source>
</evidence>
<dbReference type="InterPro" id="IPR002104">
    <property type="entry name" value="Integrase_catalytic"/>
</dbReference>
<dbReference type="PANTHER" id="PTHR34605">
    <property type="entry name" value="PHAGE_INTEGRASE DOMAIN-CONTAINING PROTEIN"/>
    <property type="match status" value="1"/>
</dbReference>
<dbReference type="PROSITE" id="PS51900">
    <property type="entry name" value="CB"/>
    <property type="match status" value="1"/>
</dbReference>
<dbReference type="Gene3D" id="1.10.443.10">
    <property type="entry name" value="Intergrase catalytic core"/>
    <property type="match status" value="1"/>
</dbReference>
<dbReference type="CDD" id="cd00799">
    <property type="entry name" value="INT_Cre_C"/>
    <property type="match status" value="1"/>
</dbReference>
<evidence type="ECO:0000256" key="3">
    <source>
        <dbReference type="ARBA" id="ARBA00023172"/>
    </source>
</evidence>
<feature type="domain" description="Core-binding (CB)" evidence="6">
    <location>
        <begin position="26"/>
        <end position="100"/>
    </location>
</feature>
<dbReference type="SUPFAM" id="SSF47823">
    <property type="entry name" value="lambda integrase-like, N-terminal domain"/>
    <property type="match status" value="1"/>
</dbReference>
<dbReference type="PANTHER" id="PTHR34605:SF4">
    <property type="entry name" value="DNA ADENINE METHYLTRANSFERASE"/>
    <property type="match status" value="1"/>
</dbReference>
<proteinExistence type="predicted"/>
<keyword evidence="2 4" id="KW-0238">DNA-binding</keyword>
<sequence length="325" mass="35771">MKTLKKPSTHLPRVLNVKTPLKSSQAASSALVASYSSAAQSSATTRAYATDIQHFLRHGGTIPATAVMVAEYLASFADSLAVATLERRLIAIHRAHTDLALQSPAMDHIVKRTMQGIRRTLGTAQRRVRALVKDDLLEMMFYLDQQMPMRAARDKALLLIGFAGAFRRSELVALRCEDMTICENGLELLIRRSKTDQEGAGRTVFIPYAQGSRCPVKALNYWLELAGIEVGPLFRPVSRYDQIVGRKSLTPQSVNLVVKAAVRAMAGEDAAKMVAGHSLRAGYCTEATISGLQPYQIREQTGHRSDVTLARYIRPVAKRKIPSLL</sequence>
<evidence type="ECO:0000256" key="2">
    <source>
        <dbReference type="ARBA" id="ARBA00023125"/>
    </source>
</evidence>
<protein>
    <submittedName>
        <fullName evidence="7">Site-specific integrase</fullName>
    </submittedName>
</protein>
<organism evidence="7 8">
    <name type="scientific">Duganella zoogloeoides</name>
    <dbReference type="NCBI Taxonomy" id="75659"/>
    <lineage>
        <taxon>Bacteria</taxon>
        <taxon>Pseudomonadati</taxon>
        <taxon>Pseudomonadota</taxon>
        <taxon>Betaproteobacteria</taxon>
        <taxon>Burkholderiales</taxon>
        <taxon>Oxalobacteraceae</taxon>
        <taxon>Telluria group</taxon>
        <taxon>Duganella</taxon>
    </lineage>
</organism>
<evidence type="ECO:0000256" key="4">
    <source>
        <dbReference type="PROSITE-ProRule" id="PRU01248"/>
    </source>
</evidence>
<evidence type="ECO:0000259" key="6">
    <source>
        <dbReference type="PROSITE" id="PS51900"/>
    </source>
</evidence>
<accession>A0ABZ0Y1B1</accession>
<dbReference type="EMBL" id="CP140152">
    <property type="protein sequence ID" value="WQH05419.1"/>
    <property type="molecule type" value="Genomic_DNA"/>
</dbReference>
<dbReference type="InterPro" id="IPR052925">
    <property type="entry name" value="Phage_Integrase-like_Recomb"/>
</dbReference>
<evidence type="ECO:0000259" key="5">
    <source>
        <dbReference type="PROSITE" id="PS51898"/>
    </source>
</evidence>
<dbReference type="Gene3D" id="1.10.150.130">
    <property type="match status" value="1"/>
</dbReference>
<dbReference type="InterPro" id="IPR011010">
    <property type="entry name" value="DNA_brk_join_enz"/>
</dbReference>